<accession>A0A7J3MWG6</accession>
<dbReference type="EMBL" id="DTDH01000005">
    <property type="protein sequence ID" value="HGT97846.1"/>
    <property type="molecule type" value="Genomic_DNA"/>
</dbReference>
<reference evidence="2" key="1">
    <citation type="journal article" date="2020" name="mSystems">
        <title>Genome- and Community-Level Interaction Insights into Carbon Utilization and Element Cycling Functions of Hydrothermarchaeota in Hydrothermal Sediment.</title>
        <authorList>
            <person name="Zhou Z."/>
            <person name="Liu Y."/>
            <person name="Xu W."/>
            <person name="Pan J."/>
            <person name="Luo Z.H."/>
            <person name="Li M."/>
        </authorList>
    </citation>
    <scope>NUCLEOTIDE SEQUENCE [LARGE SCALE GENOMIC DNA]</scope>
    <source>
        <strain evidence="1">SpSt-629</strain>
        <strain evidence="2">SpSt-688</strain>
    </source>
</reference>
<evidence type="ECO:0000313" key="2">
    <source>
        <dbReference type="EMBL" id="HGT97846.1"/>
    </source>
</evidence>
<comment type="caution">
    <text evidence="2">The sequence shown here is derived from an EMBL/GenBank/DDBJ whole genome shotgun (WGS) entry which is preliminary data.</text>
</comment>
<sequence length="117" mass="13462">MKKKLIKDIERETSETAPGFLHVLNSLCLKSYGKKCIDLLLLDPEKLINIVSNYTNNIMETKTIIKLLFIKPLLSAINEECDLDQWTELFICDPNTFKEEISGLMKNKLDLNTLRTS</sequence>
<dbReference type="EMBL" id="DTAU01000111">
    <property type="protein sequence ID" value="HFQ79198.1"/>
    <property type="molecule type" value="Genomic_DNA"/>
</dbReference>
<protein>
    <submittedName>
        <fullName evidence="2">Uncharacterized protein</fullName>
    </submittedName>
</protein>
<evidence type="ECO:0000313" key="1">
    <source>
        <dbReference type="EMBL" id="HFQ79198.1"/>
    </source>
</evidence>
<gene>
    <name evidence="1" type="ORF">ENT99_05815</name>
    <name evidence="2" type="ORF">ENU64_00255</name>
</gene>
<name>A0A7J3MWG6_9CREN</name>
<proteinExistence type="predicted"/>
<organism evidence="2">
    <name type="scientific">Ignisphaera aggregans</name>
    <dbReference type="NCBI Taxonomy" id="334771"/>
    <lineage>
        <taxon>Archaea</taxon>
        <taxon>Thermoproteota</taxon>
        <taxon>Thermoprotei</taxon>
        <taxon>Desulfurococcales</taxon>
        <taxon>Desulfurococcaceae</taxon>
        <taxon>Ignisphaera</taxon>
    </lineage>
</organism>
<dbReference type="AlphaFoldDB" id="A0A7J3MWG6"/>